<evidence type="ECO:0000313" key="1">
    <source>
        <dbReference type="EMBL" id="PWU23158.1"/>
    </source>
</evidence>
<dbReference type="Proteomes" id="UP000246104">
    <property type="component" value="Unassembled WGS sequence"/>
</dbReference>
<proteinExistence type="predicted"/>
<gene>
    <name evidence="1" type="ORF">C5B42_03895</name>
</gene>
<protein>
    <submittedName>
        <fullName evidence="1">Uncharacterized protein</fullName>
    </submittedName>
</protein>
<name>A0A317JR06_9BACT</name>
<organism evidence="1 2">
    <name type="scientific">Candidatus Cerribacteria bacterium 'Amazon FNV 2010 28 9'</name>
    <dbReference type="NCBI Taxonomy" id="2081795"/>
    <lineage>
        <taxon>Bacteria</taxon>
        <taxon>Candidatus Cerribacteria</taxon>
    </lineage>
</organism>
<sequence length="101" mass="12168">MTKFQQYYQQMWDQHKDLLSRFLDIHDAYKTNRIAHQQEFNEIGKQARELMEEWDKRLCTQMEKGKNGVFSSKVSEKFWNEVKKDFPLIEMVGVQIVHAGQ</sequence>
<dbReference type="AlphaFoldDB" id="A0A317JR06"/>
<reference evidence="1 2" key="1">
    <citation type="submission" date="2018-02" db="EMBL/GenBank/DDBJ databases">
        <title>Genomic Reconstructions from Amazon Rainforest and Pasture Soil Reveal Novel Insights into the Physiology of Candidate Phyla in Tropical Sites.</title>
        <authorList>
            <person name="Kroeger M.E."/>
            <person name="Delmont T."/>
            <person name="Eren A.M."/>
            <person name="Guo J."/>
            <person name="Meyer K.M."/>
            <person name="Khan K."/>
            <person name="Rodrigues J.L.M."/>
            <person name="Bohannan B.J.M."/>
            <person name="Tringe S."/>
            <person name="Borges C.D."/>
            <person name="Tiedje J."/>
            <person name="Tsai S.M."/>
            <person name="Nusslein K."/>
        </authorList>
    </citation>
    <scope>NUCLEOTIDE SEQUENCE [LARGE SCALE GENOMIC DNA]</scope>
    <source>
        <strain evidence="1">Amazon FNV 2010 28 9</strain>
    </source>
</reference>
<dbReference type="EMBL" id="PSRQ01000044">
    <property type="protein sequence ID" value="PWU23158.1"/>
    <property type="molecule type" value="Genomic_DNA"/>
</dbReference>
<evidence type="ECO:0000313" key="2">
    <source>
        <dbReference type="Proteomes" id="UP000246104"/>
    </source>
</evidence>
<accession>A0A317JR06</accession>
<comment type="caution">
    <text evidence="1">The sequence shown here is derived from an EMBL/GenBank/DDBJ whole genome shotgun (WGS) entry which is preliminary data.</text>
</comment>